<name>A0A0N4YHG8_NIPBR</name>
<dbReference type="GO" id="GO:0045041">
    <property type="term" value="P:protein import into mitochondrial intermembrane space"/>
    <property type="evidence" value="ECO:0007669"/>
    <property type="project" value="InterPro"/>
</dbReference>
<keyword evidence="1" id="KW-1015">Disulfide bond</keyword>
<dbReference type="PANTHER" id="PTHR21622">
    <property type="entry name" value="COILED-COIL-HELIX-COILED-COIL-HELIX DOMAIN CONTAINING 4"/>
    <property type="match status" value="1"/>
</dbReference>
<organism evidence="4">
    <name type="scientific">Nippostrongylus brasiliensis</name>
    <name type="common">Rat hookworm</name>
    <dbReference type="NCBI Taxonomy" id="27835"/>
    <lineage>
        <taxon>Eukaryota</taxon>
        <taxon>Metazoa</taxon>
        <taxon>Ecdysozoa</taxon>
        <taxon>Nematoda</taxon>
        <taxon>Chromadorea</taxon>
        <taxon>Rhabditida</taxon>
        <taxon>Rhabditina</taxon>
        <taxon>Rhabditomorpha</taxon>
        <taxon>Strongyloidea</taxon>
        <taxon>Heligmosomidae</taxon>
        <taxon>Nippostrongylus</taxon>
    </lineage>
</organism>
<reference evidence="2 3" key="2">
    <citation type="submission" date="2018-11" db="EMBL/GenBank/DDBJ databases">
        <authorList>
            <consortium name="Pathogen Informatics"/>
        </authorList>
    </citation>
    <scope>NUCLEOTIDE SEQUENCE [LARGE SCALE GENOMIC DNA]</scope>
</reference>
<dbReference type="InterPro" id="IPR039289">
    <property type="entry name" value="CHCHD4"/>
</dbReference>
<evidence type="ECO:0000256" key="1">
    <source>
        <dbReference type="ARBA" id="ARBA00023157"/>
    </source>
</evidence>
<dbReference type="Gene3D" id="1.10.287.2900">
    <property type="match status" value="1"/>
</dbReference>
<dbReference type="GO" id="GO:0015035">
    <property type="term" value="F:protein-disulfide reductase activity"/>
    <property type="evidence" value="ECO:0007669"/>
    <property type="project" value="InterPro"/>
</dbReference>
<sequence>MICLTNVFNKFAAGPRFPDGSINWQCPCMANGSLVAHRCGHYFRKLYICMSEDEKVDATIKCPEEFIVWAACMQNLSGSFRTGAEGTNESPFSCTRG</sequence>
<evidence type="ECO:0000313" key="2">
    <source>
        <dbReference type="EMBL" id="VDL79902.1"/>
    </source>
</evidence>
<dbReference type="STRING" id="27835.A0A0N4YHG8"/>
<dbReference type="PANTHER" id="PTHR21622:SF4">
    <property type="entry name" value="CHCH DOMAIN-CONTAINING PROTEIN-RELATED"/>
    <property type="match status" value="1"/>
</dbReference>
<dbReference type="AlphaFoldDB" id="A0A0N4YHG8"/>
<dbReference type="Proteomes" id="UP000271162">
    <property type="component" value="Unassembled WGS sequence"/>
</dbReference>
<evidence type="ECO:0000313" key="3">
    <source>
        <dbReference type="Proteomes" id="UP000271162"/>
    </source>
</evidence>
<accession>A0A0N4YHG8</accession>
<proteinExistence type="predicted"/>
<evidence type="ECO:0000313" key="4">
    <source>
        <dbReference type="WBParaSite" id="NBR_0001630601-mRNA-1"/>
    </source>
</evidence>
<gene>
    <name evidence="2" type="ORF">NBR_LOCUS16307</name>
</gene>
<dbReference type="EMBL" id="UYSL01022143">
    <property type="protein sequence ID" value="VDL79902.1"/>
    <property type="molecule type" value="Genomic_DNA"/>
</dbReference>
<dbReference type="WBParaSite" id="NBR_0001630601-mRNA-1">
    <property type="protein sequence ID" value="NBR_0001630601-mRNA-1"/>
    <property type="gene ID" value="NBR_0001630601"/>
</dbReference>
<protein>
    <submittedName>
        <fullName evidence="4">CHCH domain-containing protein</fullName>
    </submittedName>
</protein>
<reference evidence="4" key="1">
    <citation type="submission" date="2017-02" db="UniProtKB">
        <authorList>
            <consortium name="WormBaseParasite"/>
        </authorList>
    </citation>
    <scope>IDENTIFICATION</scope>
</reference>
<keyword evidence="3" id="KW-1185">Reference proteome</keyword>
<dbReference type="GO" id="GO:0005758">
    <property type="term" value="C:mitochondrial intermembrane space"/>
    <property type="evidence" value="ECO:0007669"/>
    <property type="project" value="TreeGrafter"/>
</dbReference>